<dbReference type="GO" id="GO:0003697">
    <property type="term" value="F:single-stranded DNA binding"/>
    <property type="evidence" value="ECO:0007669"/>
    <property type="project" value="InterPro"/>
</dbReference>
<dbReference type="InterPro" id="IPR040893">
    <property type="entry name" value="RADX"/>
</dbReference>
<name>A0A8D0HC28_SPHPU</name>
<dbReference type="PANTHER" id="PTHR14944:SF2">
    <property type="entry name" value="RPA-RELATED PROTEIN RADX"/>
    <property type="match status" value="1"/>
</dbReference>
<feature type="compositionally biased region" description="Polar residues" evidence="1">
    <location>
        <begin position="184"/>
        <end position="202"/>
    </location>
</feature>
<feature type="region of interest" description="Disordered" evidence="1">
    <location>
        <begin position="136"/>
        <end position="204"/>
    </location>
</feature>
<reference evidence="2" key="1">
    <citation type="submission" date="2025-08" db="UniProtKB">
        <authorList>
            <consortium name="Ensembl"/>
        </authorList>
    </citation>
    <scope>IDENTIFICATION</scope>
</reference>
<keyword evidence="3" id="KW-1185">Reference proteome</keyword>
<feature type="compositionally biased region" description="Basic and acidic residues" evidence="1">
    <location>
        <begin position="246"/>
        <end position="257"/>
    </location>
</feature>
<feature type="compositionally biased region" description="Basic and acidic residues" evidence="1">
    <location>
        <begin position="167"/>
        <end position="179"/>
    </location>
</feature>
<evidence type="ECO:0000313" key="3">
    <source>
        <dbReference type="Proteomes" id="UP000694392"/>
    </source>
</evidence>
<protein>
    <submittedName>
        <fullName evidence="2">RPA1 related single stranded DNA binding protein, X-linked</fullName>
    </submittedName>
</protein>
<dbReference type="PANTHER" id="PTHR14944">
    <property type="entry name" value="RPA-RELATED PROTEIN RADX"/>
    <property type="match status" value="1"/>
</dbReference>
<gene>
    <name evidence="2" type="primary">RADX</name>
</gene>
<dbReference type="Ensembl" id="ENSSPUT00000018732.1">
    <property type="protein sequence ID" value="ENSSPUP00000017596.1"/>
    <property type="gene ID" value="ENSSPUG00000013433.1"/>
</dbReference>
<feature type="compositionally biased region" description="Polar residues" evidence="1">
    <location>
        <begin position="149"/>
        <end position="164"/>
    </location>
</feature>
<proteinExistence type="predicted"/>
<dbReference type="AlphaFoldDB" id="A0A8D0HC28"/>
<evidence type="ECO:0000256" key="1">
    <source>
        <dbReference type="SAM" id="MobiDB-lite"/>
    </source>
</evidence>
<feature type="region of interest" description="Disordered" evidence="1">
    <location>
        <begin position="236"/>
        <end position="290"/>
    </location>
</feature>
<organism evidence="2 3">
    <name type="scientific">Sphenodon punctatus</name>
    <name type="common">Tuatara</name>
    <name type="synonym">Hatteria punctata</name>
    <dbReference type="NCBI Taxonomy" id="8508"/>
    <lineage>
        <taxon>Eukaryota</taxon>
        <taxon>Metazoa</taxon>
        <taxon>Chordata</taxon>
        <taxon>Craniata</taxon>
        <taxon>Vertebrata</taxon>
        <taxon>Euteleostomi</taxon>
        <taxon>Lepidosauria</taxon>
        <taxon>Sphenodontia</taxon>
        <taxon>Sphenodontidae</taxon>
        <taxon>Sphenodon</taxon>
    </lineage>
</organism>
<reference evidence="2" key="2">
    <citation type="submission" date="2025-09" db="UniProtKB">
        <authorList>
            <consortium name="Ensembl"/>
        </authorList>
    </citation>
    <scope>IDENTIFICATION</scope>
</reference>
<dbReference type="Proteomes" id="UP000694392">
    <property type="component" value="Unplaced"/>
</dbReference>
<dbReference type="Pfam" id="PF17659">
    <property type="entry name" value="RADX"/>
    <property type="match status" value="2"/>
</dbReference>
<dbReference type="GeneTree" id="ENSGT00390000005094"/>
<sequence>MTYLVCTQMRVVRDVSQNASSTLYLTTSNESQMFVTGWHKGQPYAKDTKVKSFIQWIKTQREADHMEKTAIGGYYPFPPAPHTFVKYCNNNKVESVLTTISEMEKEIENLHYREHKRIAIQGIISVIRYVSCSSRTEDSSGVEPVQEGRQPSNSHTAVKNTDISNDGVKKGERRHHQDKEDDSLLSSQYASPQEQYNPSIVTRKNPVKRKLELCTKTDQKRDPAFHTSERPYFRRTASKKIILHKPPQEDSVVEKDSPVLPEPLQPLPSLDEERMSDASESEESEGTVHDSWQSDLWTRVKDNLKERFHYSNAFPESIPRKFDYMHKEFLMEQYNLHPAQHKPKEYKTKKAVNEFKSADYFGQYEVTILGINHDVAIDVAFLPVHSPEDLHIFYSENIQNDTLLSHMSCISLHSQETTNKEGLHKTLSLSDEIIKAAIDLERQHVICILDICHLAEDKVEVFLNKIYKIVEDNMMNQT</sequence>
<evidence type="ECO:0000313" key="2">
    <source>
        <dbReference type="Ensembl" id="ENSSPUP00000017596.1"/>
    </source>
</evidence>
<accession>A0A8D0HC28</accession>